<feature type="region of interest" description="Disordered" evidence="1">
    <location>
        <begin position="67"/>
        <end position="126"/>
    </location>
</feature>
<evidence type="ECO:0000313" key="3">
    <source>
        <dbReference type="Proteomes" id="UP000799750"/>
    </source>
</evidence>
<protein>
    <submittedName>
        <fullName evidence="2">Uncharacterized protein</fullName>
    </submittedName>
</protein>
<name>A0A6A6R6I9_9PEZI</name>
<sequence>MEENNATKATVEKIYRHDPPPYVTIPHSKFSIVEDGNECTRLYHFTVMEPGEFGFFVLEDYSDGPPSTRLHPTILDSLQPPTSAENLEQENEDAENPLSEVTSEIEAGKSDLEKPVAGRPTSETAL</sequence>
<accession>A0A6A6R6I9</accession>
<feature type="compositionally biased region" description="Basic and acidic residues" evidence="1">
    <location>
        <begin position="106"/>
        <end position="116"/>
    </location>
</feature>
<dbReference type="Proteomes" id="UP000799750">
    <property type="component" value="Unassembled WGS sequence"/>
</dbReference>
<evidence type="ECO:0000313" key="2">
    <source>
        <dbReference type="EMBL" id="KAF2499107.1"/>
    </source>
</evidence>
<evidence type="ECO:0000256" key="1">
    <source>
        <dbReference type="SAM" id="MobiDB-lite"/>
    </source>
</evidence>
<proteinExistence type="predicted"/>
<gene>
    <name evidence="2" type="ORF">BU16DRAFT_557441</name>
</gene>
<reference evidence="2" key="1">
    <citation type="journal article" date="2020" name="Stud. Mycol.">
        <title>101 Dothideomycetes genomes: a test case for predicting lifestyles and emergence of pathogens.</title>
        <authorList>
            <person name="Haridas S."/>
            <person name="Albert R."/>
            <person name="Binder M."/>
            <person name="Bloem J."/>
            <person name="Labutti K."/>
            <person name="Salamov A."/>
            <person name="Andreopoulos B."/>
            <person name="Baker S."/>
            <person name="Barry K."/>
            <person name="Bills G."/>
            <person name="Bluhm B."/>
            <person name="Cannon C."/>
            <person name="Castanera R."/>
            <person name="Culley D."/>
            <person name="Daum C."/>
            <person name="Ezra D."/>
            <person name="Gonzalez J."/>
            <person name="Henrissat B."/>
            <person name="Kuo A."/>
            <person name="Liang C."/>
            <person name="Lipzen A."/>
            <person name="Lutzoni F."/>
            <person name="Magnuson J."/>
            <person name="Mondo S."/>
            <person name="Nolan M."/>
            <person name="Ohm R."/>
            <person name="Pangilinan J."/>
            <person name="Park H.-J."/>
            <person name="Ramirez L."/>
            <person name="Alfaro M."/>
            <person name="Sun H."/>
            <person name="Tritt A."/>
            <person name="Yoshinaga Y."/>
            <person name="Zwiers L.-H."/>
            <person name="Turgeon B."/>
            <person name="Goodwin S."/>
            <person name="Spatafora J."/>
            <person name="Crous P."/>
            <person name="Grigoriev I."/>
        </authorList>
    </citation>
    <scope>NUCLEOTIDE SEQUENCE</scope>
    <source>
        <strain evidence="2">CBS 269.34</strain>
    </source>
</reference>
<dbReference type="AlphaFoldDB" id="A0A6A6R6I9"/>
<organism evidence="2 3">
    <name type="scientific">Lophium mytilinum</name>
    <dbReference type="NCBI Taxonomy" id="390894"/>
    <lineage>
        <taxon>Eukaryota</taxon>
        <taxon>Fungi</taxon>
        <taxon>Dikarya</taxon>
        <taxon>Ascomycota</taxon>
        <taxon>Pezizomycotina</taxon>
        <taxon>Dothideomycetes</taxon>
        <taxon>Pleosporomycetidae</taxon>
        <taxon>Mytilinidiales</taxon>
        <taxon>Mytilinidiaceae</taxon>
        <taxon>Lophium</taxon>
    </lineage>
</organism>
<keyword evidence="3" id="KW-1185">Reference proteome</keyword>
<dbReference type="EMBL" id="MU004184">
    <property type="protein sequence ID" value="KAF2499107.1"/>
    <property type="molecule type" value="Genomic_DNA"/>
</dbReference>